<name>A0A9D2G1J5_9LACT</name>
<accession>A0A9D2G1J5</accession>
<dbReference type="InterPro" id="IPR047650">
    <property type="entry name" value="Transpos_IS110"/>
</dbReference>
<organism evidence="3 4">
    <name type="scientific">Candidatus Atopostipes pullistercoris</name>
    <dbReference type="NCBI Taxonomy" id="2838467"/>
    <lineage>
        <taxon>Bacteria</taxon>
        <taxon>Bacillati</taxon>
        <taxon>Bacillota</taxon>
        <taxon>Bacilli</taxon>
        <taxon>Lactobacillales</taxon>
        <taxon>Carnobacteriaceae</taxon>
        <taxon>Atopostipes</taxon>
    </lineage>
</organism>
<dbReference type="EMBL" id="DXAZ01000112">
    <property type="protein sequence ID" value="HIZ71473.1"/>
    <property type="molecule type" value="Genomic_DNA"/>
</dbReference>
<dbReference type="GO" id="GO:0003677">
    <property type="term" value="F:DNA binding"/>
    <property type="evidence" value="ECO:0007669"/>
    <property type="project" value="InterPro"/>
</dbReference>
<evidence type="ECO:0000313" key="3">
    <source>
        <dbReference type="EMBL" id="HIZ71473.1"/>
    </source>
</evidence>
<feature type="domain" description="Transposase IS110-like N-terminal" evidence="1">
    <location>
        <begin position="5"/>
        <end position="165"/>
    </location>
</feature>
<dbReference type="Proteomes" id="UP000824106">
    <property type="component" value="Unassembled WGS sequence"/>
</dbReference>
<comment type="caution">
    <text evidence="3">The sequence shown here is derived from an EMBL/GenBank/DDBJ whole genome shotgun (WGS) entry which is preliminary data.</text>
</comment>
<gene>
    <name evidence="3" type="ORF">H9808_06905</name>
</gene>
<dbReference type="Pfam" id="PF02371">
    <property type="entry name" value="Transposase_20"/>
    <property type="match status" value="1"/>
</dbReference>
<dbReference type="AlphaFoldDB" id="A0A9D2G1J5"/>
<dbReference type="Pfam" id="PF01548">
    <property type="entry name" value="DEDD_Tnp_IS110"/>
    <property type="match status" value="1"/>
</dbReference>
<dbReference type="PANTHER" id="PTHR33055">
    <property type="entry name" value="TRANSPOSASE FOR INSERTION SEQUENCE ELEMENT IS1111A"/>
    <property type="match status" value="1"/>
</dbReference>
<protein>
    <submittedName>
        <fullName evidence="3">IS110 family transposase</fullName>
    </submittedName>
</protein>
<dbReference type="NCBIfam" id="NF033542">
    <property type="entry name" value="transpos_IS110"/>
    <property type="match status" value="1"/>
</dbReference>
<evidence type="ECO:0000313" key="4">
    <source>
        <dbReference type="Proteomes" id="UP000824106"/>
    </source>
</evidence>
<dbReference type="GO" id="GO:0004803">
    <property type="term" value="F:transposase activity"/>
    <property type="evidence" value="ECO:0007669"/>
    <property type="project" value="InterPro"/>
</dbReference>
<reference evidence="3" key="1">
    <citation type="journal article" date="2021" name="PeerJ">
        <title>Extensive microbial diversity within the chicken gut microbiome revealed by metagenomics and culture.</title>
        <authorList>
            <person name="Gilroy R."/>
            <person name="Ravi A."/>
            <person name="Getino M."/>
            <person name="Pursley I."/>
            <person name="Horton D.L."/>
            <person name="Alikhan N.F."/>
            <person name="Baker D."/>
            <person name="Gharbi K."/>
            <person name="Hall N."/>
            <person name="Watson M."/>
            <person name="Adriaenssens E.M."/>
            <person name="Foster-Nyarko E."/>
            <person name="Jarju S."/>
            <person name="Secka A."/>
            <person name="Antonio M."/>
            <person name="Oren A."/>
            <person name="Chaudhuri R.R."/>
            <person name="La Ragione R."/>
            <person name="Hildebrand F."/>
            <person name="Pallen M.J."/>
        </authorList>
    </citation>
    <scope>NUCLEOTIDE SEQUENCE</scope>
    <source>
        <strain evidence="3">CHK169-4300</strain>
    </source>
</reference>
<dbReference type="GO" id="GO:0006313">
    <property type="term" value="P:DNA transposition"/>
    <property type="evidence" value="ECO:0007669"/>
    <property type="project" value="InterPro"/>
</dbReference>
<dbReference type="InterPro" id="IPR002525">
    <property type="entry name" value="Transp_IS110-like_N"/>
</dbReference>
<sequence length="419" mass="48273">MKLFVGLDVSKAHLDTCFLLREYDSDTILLEKRVKNSDAGSSMIKKYILEFHKEFDFDKIVVGMEATGQYSLHPSLFFSNDSDLILINVQTVVENPRVISRYSKVFTEEKNDRIDAQLIAEFLSTEKYTETTLRSEKHVALLRLTRTRYQLIHQKNEAQQHYLETLYYKCNTLTSDLKEADISTSVFSSTMVELMNGDFSMAQLQAMKTAELVDYLQKLGRQRFKAPDKLAKVLKKSIRDSYRLGKVAQNSIDINLGVQMRVIRALEKEIKVLDQAIKDIMETMSESKVLLSIPGIGPVFAAGIMAEIGSIDRFDHEAQLAKYAGLHWPKHQSGNHQREHTPMSKSGNRYLRYYLVQAANSVRHHIPEYTDYYNKKYNEVPKTQHKRALVLTARKFVRLVFALLSKHQLYIARSEAIES</sequence>
<dbReference type="InterPro" id="IPR003346">
    <property type="entry name" value="Transposase_20"/>
</dbReference>
<evidence type="ECO:0000259" key="1">
    <source>
        <dbReference type="Pfam" id="PF01548"/>
    </source>
</evidence>
<proteinExistence type="predicted"/>
<evidence type="ECO:0000259" key="2">
    <source>
        <dbReference type="Pfam" id="PF02371"/>
    </source>
</evidence>
<reference evidence="3" key="2">
    <citation type="submission" date="2021-04" db="EMBL/GenBank/DDBJ databases">
        <authorList>
            <person name="Gilroy R."/>
        </authorList>
    </citation>
    <scope>NUCLEOTIDE SEQUENCE</scope>
    <source>
        <strain evidence="3">CHK169-4300</strain>
    </source>
</reference>
<feature type="domain" description="Transposase IS116/IS110/IS902 C-terminal" evidence="2">
    <location>
        <begin position="288"/>
        <end position="373"/>
    </location>
</feature>
<dbReference type="PANTHER" id="PTHR33055:SF15">
    <property type="entry name" value="TRANSPOSASE-RELATED"/>
    <property type="match status" value="1"/>
</dbReference>